<keyword evidence="3" id="KW-0731">Sigma factor</keyword>
<evidence type="ECO:0000313" key="9">
    <source>
        <dbReference type="Proteomes" id="UP000683139"/>
    </source>
</evidence>
<gene>
    <name evidence="8" type="ORF">J40TS1_03630</name>
</gene>
<dbReference type="GO" id="GO:0016987">
    <property type="term" value="F:sigma factor activity"/>
    <property type="evidence" value="ECO:0007669"/>
    <property type="project" value="UniProtKB-KW"/>
</dbReference>
<comment type="similarity">
    <text evidence="1">Belongs to the sigma-70 factor family. ECF subfamily.</text>
</comment>
<dbReference type="PANTHER" id="PTHR43133:SF8">
    <property type="entry name" value="RNA POLYMERASE SIGMA FACTOR HI_1459-RELATED"/>
    <property type="match status" value="1"/>
</dbReference>
<dbReference type="Proteomes" id="UP000683139">
    <property type="component" value="Unassembled WGS sequence"/>
</dbReference>
<evidence type="ECO:0000256" key="1">
    <source>
        <dbReference type="ARBA" id="ARBA00010641"/>
    </source>
</evidence>
<protein>
    <submittedName>
        <fullName evidence="8">DNA-directed RNA polymerase sigma-70 factor</fullName>
    </submittedName>
</protein>
<dbReference type="InterPro" id="IPR036388">
    <property type="entry name" value="WH-like_DNA-bd_sf"/>
</dbReference>
<dbReference type="SUPFAM" id="SSF88946">
    <property type="entry name" value="Sigma2 domain of RNA polymerase sigma factors"/>
    <property type="match status" value="1"/>
</dbReference>
<feature type="domain" description="RNA polymerase sigma-70 region 2" evidence="6">
    <location>
        <begin position="21"/>
        <end position="89"/>
    </location>
</feature>
<dbReference type="EMBL" id="BOSE01000001">
    <property type="protein sequence ID" value="GIP14721.1"/>
    <property type="molecule type" value="Genomic_DNA"/>
</dbReference>
<dbReference type="GO" id="GO:0000428">
    <property type="term" value="C:DNA-directed RNA polymerase complex"/>
    <property type="evidence" value="ECO:0007669"/>
    <property type="project" value="UniProtKB-KW"/>
</dbReference>
<dbReference type="RefSeq" id="WP_213512928.1">
    <property type="nucleotide sequence ID" value="NZ_BOSE01000001.1"/>
</dbReference>
<evidence type="ECO:0000256" key="4">
    <source>
        <dbReference type="ARBA" id="ARBA00023125"/>
    </source>
</evidence>
<dbReference type="InterPro" id="IPR039425">
    <property type="entry name" value="RNA_pol_sigma-70-like"/>
</dbReference>
<keyword evidence="4" id="KW-0238">DNA-binding</keyword>
<dbReference type="InterPro" id="IPR013249">
    <property type="entry name" value="RNA_pol_sigma70_r4_t2"/>
</dbReference>
<dbReference type="NCBIfam" id="TIGR02937">
    <property type="entry name" value="sigma70-ECF"/>
    <property type="match status" value="1"/>
</dbReference>
<evidence type="ECO:0000256" key="3">
    <source>
        <dbReference type="ARBA" id="ARBA00023082"/>
    </source>
</evidence>
<dbReference type="SUPFAM" id="SSF88659">
    <property type="entry name" value="Sigma3 and sigma4 domains of RNA polymerase sigma factors"/>
    <property type="match status" value="1"/>
</dbReference>
<dbReference type="InterPro" id="IPR013324">
    <property type="entry name" value="RNA_pol_sigma_r3/r4-like"/>
</dbReference>
<dbReference type="GO" id="GO:0003677">
    <property type="term" value="F:DNA binding"/>
    <property type="evidence" value="ECO:0007669"/>
    <property type="project" value="UniProtKB-KW"/>
</dbReference>
<proteinExistence type="inferred from homology"/>
<accession>A0A920CV79</accession>
<evidence type="ECO:0000259" key="7">
    <source>
        <dbReference type="Pfam" id="PF08281"/>
    </source>
</evidence>
<dbReference type="InterPro" id="IPR014284">
    <property type="entry name" value="RNA_pol_sigma-70_dom"/>
</dbReference>
<reference evidence="8" key="1">
    <citation type="submission" date="2021-03" db="EMBL/GenBank/DDBJ databases">
        <title>Antimicrobial resistance genes in bacteria isolated from Japanese honey, and their potential for conferring macrolide and lincosamide resistance in the American foulbrood pathogen Paenibacillus larvae.</title>
        <authorList>
            <person name="Okamoto M."/>
            <person name="Kumagai M."/>
            <person name="Kanamori H."/>
            <person name="Takamatsu D."/>
        </authorList>
    </citation>
    <scope>NUCLEOTIDE SEQUENCE</scope>
    <source>
        <strain evidence="8">J40TS1</strain>
    </source>
</reference>
<dbReference type="Pfam" id="PF08281">
    <property type="entry name" value="Sigma70_r4_2"/>
    <property type="match status" value="1"/>
</dbReference>
<sequence>MEELDLATELRKRNEKALYQLIDLYGGLIKSIIRKHAQPPDAYDECMDDILLSIWNNIDQFNGEKNSFKNWVAATAKYKAIDYQRKHYRALKRYAFEGSSTLELIETPSGNDQDISYEMEQLLAHLSQNDQQLLVKHYVKECTVHEIAHDMGVKPSRIYNRLSRARRKLRAILNEFKLD</sequence>
<evidence type="ECO:0000256" key="5">
    <source>
        <dbReference type="ARBA" id="ARBA00023163"/>
    </source>
</evidence>
<dbReference type="AlphaFoldDB" id="A0A920CV79"/>
<dbReference type="Pfam" id="PF04542">
    <property type="entry name" value="Sigma70_r2"/>
    <property type="match status" value="1"/>
</dbReference>
<comment type="caution">
    <text evidence="8">The sequence shown here is derived from an EMBL/GenBank/DDBJ whole genome shotgun (WGS) entry which is preliminary data.</text>
</comment>
<dbReference type="InterPro" id="IPR013325">
    <property type="entry name" value="RNA_pol_sigma_r2"/>
</dbReference>
<keyword evidence="9" id="KW-1185">Reference proteome</keyword>
<organism evidence="8 9">
    <name type="scientific">Paenibacillus montaniterrae</name>
    <dbReference type="NCBI Taxonomy" id="429341"/>
    <lineage>
        <taxon>Bacteria</taxon>
        <taxon>Bacillati</taxon>
        <taxon>Bacillota</taxon>
        <taxon>Bacilli</taxon>
        <taxon>Bacillales</taxon>
        <taxon>Paenibacillaceae</taxon>
        <taxon>Paenibacillus</taxon>
    </lineage>
</organism>
<evidence type="ECO:0000256" key="2">
    <source>
        <dbReference type="ARBA" id="ARBA00023015"/>
    </source>
</evidence>
<keyword evidence="5" id="KW-0804">Transcription</keyword>
<name>A0A920CV79_9BACL</name>
<evidence type="ECO:0000259" key="6">
    <source>
        <dbReference type="Pfam" id="PF04542"/>
    </source>
</evidence>
<dbReference type="Gene3D" id="1.10.10.10">
    <property type="entry name" value="Winged helix-like DNA-binding domain superfamily/Winged helix DNA-binding domain"/>
    <property type="match status" value="1"/>
</dbReference>
<keyword evidence="2" id="KW-0805">Transcription regulation</keyword>
<feature type="domain" description="RNA polymerase sigma factor 70 region 4 type 2" evidence="7">
    <location>
        <begin position="118"/>
        <end position="169"/>
    </location>
</feature>
<dbReference type="PANTHER" id="PTHR43133">
    <property type="entry name" value="RNA POLYMERASE ECF-TYPE SIGMA FACTO"/>
    <property type="match status" value="1"/>
</dbReference>
<evidence type="ECO:0000313" key="8">
    <source>
        <dbReference type="EMBL" id="GIP14721.1"/>
    </source>
</evidence>
<keyword evidence="8" id="KW-0240">DNA-directed RNA polymerase</keyword>
<dbReference type="GO" id="GO:0006352">
    <property type="term" value="P:DNA-templated transcription initiation"/>
    <property type="evidence" value="ECO:0007669"/>
    <property type="project" value="InterPro"/>
</dbReference>
<dbReference type="Gene3D" id="1.10.1740.10">
    <property type="match status" value="1"/>
</dbReference>
<dbReference type="InterPro" id="IPR007627">
    <property type="entry name" value="RNA_pol_sigma70_r2"/>
</dbReference>